<dbReference type="FunFam" id="2.170.150.80:FF:000004">
    <property type="entry name" value="NAC transcription factor"/>
    <property type="match status" value="1"/>
</dbReference>
<dbReference type="PANTHER" id="PTHR31719:SF121">
    <property type="entry name" value="NAC TRANSCRIPTION FACTOR-LIKE PROTEIN"/>
    <property type="match status" value="1"/>
</dbReference>
<organism evidence="6 7">
    <name type="scientific">Punica granatum</name>
    <name type="common">Pomegranate</name>
    <dbReference type="NCBI Taxonomy" id="22663"/>
    <lineage>
        <taxon>Eukaryota</taxon>
        <taxon>Viridiplantae</taxon>
        <taxon>Streptophyta</taxon>
        <taxon>Embryophyta</taxon>
        <taxon>Tracheophyta</taxon>
        <taxon>Spermatophyta</taxon>
        <taxon>Magnoliopsida</taxon>
        <taxon>eudicotyledons</taxon>
        <taxon>Gunneridae</taxon>
        <taxon>Pentapetalae</taxon>
        <taxon>rosids</taxon>
        <taxon>malvids</taxon>
        <taxon>Myrtales</taxon>
        <taxon>Lythraceae</taxon>
        <taxon>Punica</taxon>
    </lineage>
</organism>
<evidence type="ECO:0000256" key="4">
    <source>
        <dbReference type="ARBA" id="ARBA00023163"/>
    </source>
</evidence>
<keyword evidence="5" id="KW-0539">Nucleus</keyword>
<evidence type="ECO:0000313" key="7">
    <source>
        <dbReference type="Proteomes" id="UP000233551"/>
    </source>
</evidence>
<dbReference type="SUPFAM" id="SSF101941">
    <property type="entry name" value="NAC domain"/>
    <property type="match status" value="1"/>
</dbReference>
<dbReference type="STRING" id="22663.A0A2I0KI37"/>
<protein>
    <submittedName>
        <fullName evidence="6">Uncharacterized protein</fullName>
    </submittedName>
</protein>
<gene>
    <name evidence="6" type="ORF">CRG98_011457</name>
</gene>
<dbReference type="InterPro" id="IPR003441">
    <property type="entry name" value="NAC-dom"/>
</dbReference>
<dbReference type="InterPro" id="IPR036093">
    <property type="entry name" value="NAC_dom_sf"/>
</dbReference>
<dbReference type="Pfam" id="PF02365">
    <property type="entry name" value="NAM"/>
    <property type="match status" value="1"/>
</dbReference>
<dbReference type="EMBL" id="PGOL01000570">
    <property type="protein sequence ID" value="PKI68158.1"/>
    <property type="molecule type" value="Genomic_DNA"/>
</dbReference>
<comment type="caution">
    <text evidence="6">The sequence shown here is derived from an EMBL/GenBank/DDBJ whole genome shotgun (WGS) entry which is preliminary data.</text>
</comment>
<dbReference type="PANTHER" id="PTHR31719">
    <property type="entry name" value="NAC TRANSCRIPTION FACTOR 56"/>
    <property type="match status" value="1"/>
</dbReference>
<name>A0A2I0KI37_PUNGR</name>
<dbReference type="GeneID" id="116196639"/>
<evidence type="ECO:0000256" key="3">
    <source>
        <dbReference type="ARBA" id="ARBA00023125"/>
    </source>
</evidence>
<evidence type="ECO:0000256" key="2">
    <source>
        <dbReference type="ARBA" id="ARBA00023015"/>
    </source>
</evidence>
<dbReference type="GO" id="GO:0005634">
    <property type="term" value="C:nucleus"/>
    <property type="evidence" value="ECO:0007669"/>
    <property type="project" value="UniProtKB-SubCell"/>
</dbReference>
<dbReference type="AlphaFoldDB" id="A0A2I0KI37"/>
<keyword evidence="2" id="KW-0805">Transcription regulation</keyword>
<dbReference type="Proteomes" id="UP000233551">
    <property type="component" value="Unassembled WGS sequence"/>
</dbReference>
<keyword evidence="3" id="KW-0238">DNA-binding</keyword>
<evidence type="ECO:0000313" key="6">
    <source>
        <dbReference type="EMBL" id="PKI68158.1"/>
    </source>
</evidence>
<proteinExistence type="predicted"/>
<dbReference type="GO" id="GO:0043565">
    <property type="term" value="F:sequence-specific DNA binding"/>
    <property type="evidence" value="ECO:0007669"/>
    <property type="project" value="UniProtKB-ARBA"/>
</dbReference>
<reference evidence="6 7" key="1">
    <citation type="submission" date="2017-11" db="EMBL/GenBank/DDBJ databases">
        <title>De-novo sequencing of pomegranate (Punica granatum L.) genome.</title>
        <authorList>
            <person name="Akparov Z."/>
            <person name="Amiraslanov A."/>
            <person name="Hajiyeva S."/>
            <person name="Abbasov M."/>
            <person name="Kaur K."/>
            <person name="Hamwieh A."/>
            <person name="Solovyev V."/>
            <person name="Salamov A."/>
            <person name="Braich B."/>
            <person name="Kosarev P."/>
            <person name="Mahmoud A."/>
            <person name="Hajiyev E."/>
            <person name="Babayeva S."/>
            <person name="Izzatullayeva V."/>
            <person name="Mammadov A."/>
            <person name="Mammadov A."/>
            <person name="Sharifova S."/>
            <person name="Ojaghi J."/>
            <person name="Eynullazada K."/>
            <person name="Bayramov B."/>
            <person name="Abdulazimova A."/>
            <person name="Shahmuradov I."/>
        </authorList>
    </citation>
    <scope>NUCLEOTIDE SEQUENCE [LARGE SCALE GENOMIC DNA]</scope>
    <source>
        <strain evidence="7">cv. AG2017</strain>
        <tissue evidence="6">Leaf</tissue>
    </source>
</reference>
<dbReference type="OrthoDB" id="1921961at2759"/>
<accession>A0A2I0KI37</accession>
<dbReference type="GO" id="GO:0006355">
    <property type="term" value="P:regulation of DNA-templated transcription"/>
    <property type="evidence" value="ECO:0007669"/>
    <property type="project" value="InterPro"/>
</dbReference>
<sequence>MNSSDSSSSVQLLPPGFRFHPSDQELIIHYLRNRVTSSPLPASVIAEVDLYQFDPWELPKKALFGEDEWYFFTPRERKYPNGARPNRAAASGYWKATGIDKPIFASSGAKNIGVKKALVFYSGRPPRGVKTDWIMHEYRLLDTTTTWKQKGSMRLDDWVLCRVWKKSSIIRNKWEDLSPSHLPEDGYFQREKGLWSLNKDPTARLFKDYANNCPLVPYLLDTPTFPCVETDSSTGSRKIVHVSTTTTLTRNPTDKEKMEFSRSSLENLFDLFKECSSEPNNISGTEAGSTICLHQGRSKSCTGSNEINIDSSDTERFLPCKNLNYMRKDDNFMNLHATDNGVNFTGTEQTQFFQNFGAEEWNAIFQI</sequence>
<evidence type="ECO:0000256" key="5">
    <source>
        <dbReference type="ARBA" id="ARBA00023242"/>
    </source>
</evidence>
<comment type="subcellular location">
    <subcellularLocation>
        <location evidence="1">Nucleus</location>
    </subcellularLocation>
</comment>
<dbReference type="PROSITE" id="PS51005">
    <property type="entry name" value="NAC"/>
    <property type="match status" value="1"/>
</dbReference>
<keyword evidence="4" id="KW-0804">Transcription</keyword>
<dbReference type="Gene3D" id="2.170.150.80">
    <property type="entry name" value="NAC domain"/>
    <property type="match status" value="1"/>
</dbReference>
<keyword evidence="7" id="KW-1185">Reference proteome</keyword>
<evidence type="ECO:0000256" key="1">
    <source>
        <dbReference type="ARBA" id="ARBA00004123"/>
    </source>
</evidence>